<evidence type="ECO:0000313" key="7">
    <source>
        <dbReference type="EMBL" id="REL25779.1"/>
    </source>
</evidence>
<feature type="chain" id="PRO_5017584136" evidence="6">
    <location>
        <begin position="22"/>
        <end position="300"/>
    </location>
</feature>
<dbReference type="PANTHER" id="PTHR38776">
    <property type="entry name" value="MLTA-INTERACTING PROTEIN-RELATED"/>
    <property type="match status" value="1"/>
</dbReference>
<evidence type="ECO:0000256" key="1">
    <source>
        <dbReference type="ARBA" id="ARBA00004442"/>
    </source>
</evidence>
<evidence type="ECO:0000256" key="4">
    <source>
        <dbReference type="ARBA" id="ARBA00023136"/>
    </source>
</evidence>
<dbReference type="RefSeq" id="WP_116006905.1">
    <property type="nucleotide sequence ID" value="NZ_QUOU01000001.1"/>
</dbReference>
<proteinExistence type="inferred from homology"/>
<keyword evidence="5" id="KW-0998">Cell outer membrane</keyword>
<comment type="similarity">
    <text evidence="2">Belongs to the MipA/OmpV family.</text>
</comment>
<evidence type="ECO:0000256" key="6">
    <source>
        <dbReference type="SAM" id="SignalP"/>
    </source>
</evidence>
<comment type="subcellular location">
    <subcellularLocation>
        <location evidence="1">Cell outer membrane</location>
    </subcellularLocation>
</comment>
<sequence length="300" mass="33797">MIKQLLLFVWLLLLGCRYAAAQNQVAEAQSVDTSIELQQKSNDRQQEDSKQLSAATEESKAYWELDLGLVATYRNTLIDSIDEFDGTVELDAVISGGFYVNNFFAEVAPLSGRPFTLGHILHKSETRQLSLIAESLFFELSEDDQERGNLLDGIEKREISTEIGFEYFGIFRKFDVRLAVVHDALSRHHGTVASLDVSRPYFTRHLMFLPGISVSVYDDNATDYYYGVSAEEVTDFRPLYRPGASWVGRARLYVERPMTDDWSIIAAASVSLFSDNIRNSPLVSGRDAVYSLSIGALWTF</sequence>
<evidence type="ECO:0000256" key="5">
    <source>
        <dbReference type="ARBA" id="ARBA00023237"/>
    </source>
</evidence>
<protein>
    <submittedName>
        <fullName evidence="7">MipA/OmpV family protein</fullName>
    </submittedName>
</protein>
<feature type="signal peptide" evidence="6">
    <location>
        <begin position="1"/>
        <end position="21"/>
    </location>
</feature>
<evidence type="ECO:0000313" key="8">
    <source>
        <dbReference type="Proteomes" id="UP000256478"/>
    </source>
</evidence>
<organism evidence="7 8">
    <name type="scientific">Thalassotalea euphylliae</name>
    <dbReference type="NCBI Taxonomy" id="1655234"/>
    <lineage>
        <taxon>Bacteria</taxon>
        <taxon>Pseudomonadati</taxon>
        <taxon>Pseudomonadota</taxon>
        <taxon>Gammaproteobacteria</taxon>
        <taxon>Alteromonadales</taxon>
        <taxon>Colwelliaceae</taxon>
        <taxon>Thalassotalea</taxon>
    </lineage>
</organism>
<dbReference type="EMBL" id="QUOU01000001">
    <property type="protein sequence ID" value="REL25779.1"/>
    <property type="molecule type" value="Genomic_DNA"/>
</dbReference>
<evidence type="ECO:0000256" key="2">
    <source>
        <dbReference type="ARBA" id="ARBA00005722"/>
    </source>
</evidence>
<name>A0A3E0TMI9_9GAMM</name>
<dbReference type="Proteomes" id="UP000256478">
    <property type="component" value="Unassembled WGS sequence"/>
</dbReference>
<reference evidence="7 8" key="1">
    <citation type="submission" date="2018-08" db="EMBL/GenBank/DDBJ databases">
        <title>Thalassotalea euphylliae genome.</title>
        <authorList>
            <person name="Summers S."/>
            <person name="Rice S.A."/>
            <person name="Freckelton M.L."/>
            <person name="Nedved B.T."/>
            <person name="Hadfield M.G."/>
        </authorList>
    </citation>
    <scope>NUCLEOTIDE SEQUENCE [LARGE SCALE GENOMIC DNA]</scope>
    <source>
        <strain evidence="7 8">H1</strain>
    </source>
</reference>
<dbReference type="Pfam" id="PF06629">
    <property type="entry name" value="MipA"/>
    <property type="match status" value="1"/>
</dbReference>
<accession>A0A3E0TMI9</accession>
<dbReference type="PANTHER" id="PTHR38776:SF1">
    <property type="entry name" value="MLTA-INTERACTING PROTEIN-RELATED"/>
    <property type="match status" value="1"/>
</dbReference>
<dbReference type="GO" id="GO:0009279">
    <property type="term" value="C:cell outer membrane"/>
    <property type="evidence" value="ECO:0007669"/>
    <property type="project" value="UniProtKB-SubCell"/>
</dbReference>
<dbReference type="OrthoDB" id="5731040at2"/>
<gene>
    <name evidence="7" type="ORF">DXX93_03875</name>
</gene>
<evidence type="ECO:0000256" key="3">
    <source>
        <dbReference type="ARBA" id="ARBA00022729"/>
    </source>
</evidence>
<comment type="caution">
    <text evidence="7">The sequence shown here is derived from an EMBL/GenBank/DDBJ whole genome shotgun (WGS) entry which is preliminary data.</text>
</comment>
<dbReference type="AlphaFoldDB" id="A0A3E0TMI9"/>
<keyword evidence="4" id="KW-0472">Membrane</keyword>
<dbReference type="InterPro" id="IPR010583">
    <property type="entry name" value="MipA"/>
</dbReference>
<dbReference type="PROSITE" id="PS51257">
    <property type="entry name" value="PROKAR_LIPOPROTEIN"/>
    <property type="match status" value="1"/>
</dbReference>
<keyword evidence="3 6" id="KW-0732">Signal</keyword>